<reference evidence="4 6" key="3">
    <citation type="submission" date="2016-10" db="EMBL/GenBank/DDBJ databases">
        <authorList>
            <person name="de Groot N.N."/>
        </authorList>
    </citation>
    <scope>NUCLEOTIDE SEQUENCE [LARGE SCALE GENOMIC DNA]</scope>
    <source>
        <strain evidence="4 6">OGL-20</strain>
    </source>
</reference>
<dbReference type="AlphaFoldDB" id="A0A0Q2M192"/>
<protein>
    <submittedName>
        <fullName evidence="3">Uncharacterized protein</fullName>
    </submittedName>
</protein>
<keyword evidence="1" id="KW-0812">Transmembrane</keyword>
<name>A0A0Q2M192_9EURY</name>
<evidence type="ECO:0000313" key="4">
    <source>
        <dbReference type="EMBL" id="SEV80765.1"/>
    </source>
</evidence>
<evidence type="ECO:0000256" key="1">
    <source>
        <dbReference type="SAM" id="Phobius"/>
    </source>
</evidence>
<reference evidence="2 7" key="2">
    <citation type="submission" date="2016-04" db="EMBL/GenBank/DDBJ databases">
        <title>Complete genome sequence of Thermococcus thioreducens type strain OGL-20P.</title>
        <authorList>
            <person name="Oger P.M."/>
        </authorList>
    </citation>
    <scope>NUCLEOTIDE SEQUENCE [LARGE SCALE GENOMIC DNA]</scope>
    <source>
        <strain evidence="2 7">OGL-20P</strain>
    </source>
</reference>
<gene>
    <name evidence="2" type="ORF">A3L14_09600</name>
    <name evidence="3" type="ORF">AMR53_10475</name>
    <name evidence="4" type="ORF">SAMN05216170_0016</name>
</gene>
<dbReference type="PATRIC" id="fig|277988.4.peg.2199"/>
<organism evidence="3 5">
    <name type="scientific">Thermococcus thioreducens</name>
    <dbReference type="NCBI Taxonomy" id="277988"/>
    <lineage>
        <taxon>Archaea</taxon>
        <taxon>Methanobacteriati</taxon>
        <taxon>Methanobacteriota</taxon>
        <taxon>Thermococci</taxon>
        <taxon>Thermococcales</taxon>
        <taxon>Thermococcaceae</taxon>
        <taxon>Thermococcus</taxon>
    </lineage>
</organism>
<dbReference type="GeneID" id="33334680"/>
<accession>A0A0Q2M192</accession>
<dbReference type="Proteomes" id="UP000182125">
    <property type="component" value="Unassembled WGS sequence"/>
</dbReference>
<evidence type="ECO:0000313" key="3">
    <source>
        <dbReference type="EMBL" id="KQH81634.1"/>
    </source>
</evidence>
<proteinExistence type="predicted"/>
<reference evidence="3 5" key="1">
    <citation type="submission" date="2015-08" db="EMBL/GenBank/DDBJ databases">
        <title>Thermococcus thioreducens DSM 14981 genome sequencing.</title>
        <authorList>
            <person name="Hong S.-J."/>
            <person name="Kim M.-C."/>
            <person name="Shin J.-H."/>
        </authorList>
    </citation>
    <scope>NUCLEOTIDE SEQUENCE [LARGE SCALE GENOMIC DNA]</scope>
    <source>
        <strain evidence="3 5">DSM 14981</strain>
    </source>
</reference>
<dbReference type="Proteomes" id="UP000051862">
    <property type="component" value="Unassembled WGS sequence"/>
</dbReference>
<keyword evidence="7" id="KW-1185">Reference proteome</keyword>
<keyword evidence="1" id="KW-1133">Transmembrane helix</keyword>
<dbReference type="EMBL" id="LIXN01000020">
    <property type="protein sequence ID" value="KQH81634.1"/>
    <property type="molecule type" value="Genomic_DNA"/>
</dbReference>
<evidence type="ECO:0000313" key="2">
    <source>
        <dbReference type="EMBL" id="ASJ13126.1"/>
    </source>
</evidence>
<evidence type="ECO:0000313" key="7">
    <source>
        <dbReference type="Proteomes" id="UP000250136"/>
    </source>
</evidence>
<dbReference type="EMBL" id="CP015105">
    <property type="protein sequence ID" value="ASJ13126.1"/>
    <property type="molecule type" value="Genomic_DNA"/>
</dbReference>
<dbReference type="EMBL" id="FOIW01000001">
    <property type="protein sequence ID" value="SEV80765.1"/>
    <property type="molecule type" value="Genomic_DNA"/>
</dbReference>
<dbReference type="KEGG" id="ttd:A3L14_09600"/>
<feature type="transmembrane region" description="Helical" evidence="1">
    <location>
        <begin position="7"/>
        <end position="25"/>
    </location>
</feature>
<dbReference type="RefSeq" id="WP_055430206.1">
    <property type="nucleotide sequence ID" value="NZ_CP015105.1"/>
</dbReference>
<evidence type="ECO:0000313" key="5">
    <source>
        <dbReference type="Proteomes" id="UP000051862"/>
    </source>
</evidence>
<dbReference type="OrthoDB" id="97476at2157"/>
<keyword evidence="1" id="KW-0472">Membrane</keyword>
<dbReference type="Proteomes" id="UP000250136">
    <property type="component" value="Chromosome"/>
</dbReference>
<evidence type="ECO:0000313" key="6">
    <source>
        <dbReference type="Proteomes" id="UP000182125"/>
    </source>
</evidence>
<sequence length="288" mass="32200">MDRNVRVIFLVFSFILVLALGYYISGNQLPSKDSSDGVDYSTATCTLETEPQFTHANAWTGWSVRELLDNRMVEFTDFLEFVPKVSLSEGTSSGYLHADDWPAEMGIAPKCTLAGSAVFFENNDTARGMYYPVVAGNRGEIKRQNIELPAGNVYFAHYVVPTKNTTWEVTENIANSNGTDFLMSGGISERRRTEIKGTCTCPVEAMIAQLDETIKAKGFEEVALENEPVENEYFRPLSAKLYRRGDEYLYVEFSKVKDMNLVRVLMIMGDEKVVKAYAKAFTAGSIEG</sequence>